<dbReference type="Proteomes" id="UP000203896">
    <property type="component" value="Segment"/>
</dbReference>
<evidence type="ECO:0000313" key="2">
    <source>
        <dbReference type="Proteomes" id="UP000203896"/>
    </source>
</evidence>
<proteinExistence type="predicted"/>
<organism evidence="1 2">
    <name type="scientific">Enterobacteria phage GEC-3S</name>
    <dbReference type="NCBI Taxonomy" id="1222338"/>
    <lineage>
        <taxon>Viruses</taxon>
        <taxon>Duplodnaviria</taxon>
        <taxon>Heunggongvirae</taxon>
        <taxon>Uroviricota</taxon>
        <taxon>Caudoviricetes</taxon>
        <taxon>Pantevenvirales</taxon>
        <taxon>Straboviridae</taxon>
        <taxon>Krischvirus</taxon>
        <taxon>Krischvirus gec3s</taxon>
    </lineage>
</organism>
<gene>
    <name evidence="1" type="ORF">BN201_0240</name>
</gene>
<reference evidence="1 2" key="1">
    <citation type="submission" date="2012-08" db="EMBL/GenBank/DDBJ databases">
        <title>Selection and characterization of a candidate therapeutic bacteriophage that lyses the German Escherichia coli O104:H4 outbreak strain.</title>
        <authorList>
            <person name="Merabishvilli M."/>
            <person name="De Vos D."/>
            <person name="Verbeken G."/>
            <person name="Kropinski A."/>
            <person name="Vandenheuvel D."/>
            <person name="Lavigne R."/>
            <person name="Wattiau P."/>
            <person name="Mast J."/>
            <person name="Ragimbeau C."/>
            <person name="Mossong J."/>
            <person name="Scheres J."/>
            <person name="Chanishvili N."/>
            <person name="Vaneechoutte M."/>
            <person name="Pirnay J.P."/>
        </authorList>
    </citation>
    <scope>NUCLEOTIDE SEQUENCE [LARGE SCALE GENOMIC DNA]</scope>
</reference>
<dbReference type="KEGG" id="vg:23301269"/>
<dbReference type="EMBL" id="HE978309">
    <property type="protein sequence ID" value="CEO90843.1"/>
    <property type="molecule type" value="Genomic_DNA"/>
</dbReference>
<dbReference type="GeneID" id="23301269"/>
<protein>
    <submittedName>
        <fullName evidence="1">Uncharacterized protein</fullName>
    </submittedName>
</protein>
<name>A0A0B7MRR4_9CAUD</name>
<sequence>MWTVEQIVDEKVSIISCGTIEECLKAANRECITVYEARRGDGTVLTSDYRYEPKMITFRFWENGVNVGVSHLKRFRDYSDRYFITPDNGQEFKTAITEENVNENYFKLI</sequence>
<evidence type="ECO:0000313" key="1">
    <source>
        <dbReference type="EMBL" id="CEO90843.1"/>
    </source>
</evidence>
<accession>A0A0B7MRR4</accession>
<keyword evidence="2" id="KW-1185">Reference proteome</keyword>
<dbReference type="RefSeq" id="YP_009118923.1">
    <property type="nucleotide sequence ID" value="NC_025425.1"/>
</dbReference>